<keyword evidence="12" id="KW-1185">Reference proteome</keyword>
<proteinExistence type="predicted"/>
<dbReference type="AlphaFoldDB" id="A0A1S2V5L5"/>
<dbReference type="Pfam" id="PF00375">
    <property type="entry name" value="SDF"/>
    <property type="match status" value="1"/>
</dbReference>
<keyword evidence="3" id="KW-1003">Cell membrane</keyword>
<evidence type="ECO:0000256" key="6">
    <source>
        <dbReference type="ARBA" id="ARBA00022989"/>
    </source>
</evidence>
<evidence type="ECO:0000256" key="1">
    <source>
        <dbReference type="ARBA" id="ARBA00004651"/>
    </source>
</evidence>
<reference evidence="10 12" key="2">
    <citation type="submission" date="2016-10" db="EMBL/GenBank/DDBJ databases">
        <authorList>
            <person name="Varghese N."/>
            <person name="Submissions S."/>
        </authorList>
    </citation>
    <scope>NUCLEOTIDE SEQUENCE [LARGE SCALE GENOMIC DNA]</scope>
    <source>
        <strain evidence="10 12">BS2773</strain>
    </source>
</reference>
<dbReference type="EMBL" id="FNTS01000002">
    <property type="protein sequence ID" value="SED31660.1"/>
    <property type="molecule type" value="Genomic_DNA"/>
</dbReference>
<evidence type="ECO:0000313" key="9">
    <source>
        <dbReference type="EMBL" id="OIN53466.1"/>
    </source>
</evidence>
<organism evidence="9 11">
    <name type="scientific">Pseudomonas costantinii</name>
    <dbReference type="NCBI Taxonomy" id="168469"/>
    <lineage>
        <taxon>Bacteria</taxon>
        <taxon>Pseudomonadati</taxon>
        <taxon>Pseudomonadota</taxon>
        <taxon>Gammaproteobacteria</taxon>
        <taxon>Pseudomonadales</taxon>
        <taxon>Pseudomonadaceae</taxon>
        <taxon>Pseudomonas</taxon>
    </lineage>
</organism>
<evidence type="ECO:0000313" key="12">
    <source>
        <dbReference type="Proteomes" id="UP000182179"/>
    </source>
</evidence>
<comment type="caution">
    <text evidence="9">The sequence shown here is derived from an EMBL/GenBank/DDBJ whole genome shotgun (WGS) entry which is preliminary data.</text>
</comment>
<evidence type="ECO:0000256" key="5">
    <source>
        <dbReference type="ARBA" id="ARBA00022692"/>
    </source>
</evidence>
<dbReference type="Gene3D" id="1.10.3860.10">
    <property type="entry name" value="Sodium:dicarboxylate symporter"/>
    <property type="match status" value="1"/>
</dbReference>
<dbReference type="Proteomes" id="UP000182179">
    <property type="component" value="Unassembled WGS sequence"/>
</dbReference>
<dbReference type="InterPro" id="IPR001991">
    <property type="entry name" value="Na-dicarboxylate_symporter"/>
</dbReference>
<dbReference type="OrthoDB" id="9766690at2"/>
<comment type="subcellular location">
    <subcellularLocation>
        <location evidence="1">Cell membrane</location>
        <topology evidence="1">Multi-pass membrane protein</topology>
    </subcellularLocation>
</comment>
<dbReference type="PANTHER" id="PTHR42865">
    <property type="entry name" value="PROTON/GLUTAMATE-ASPARTATE SYMPORTER"/>
    <property type="match status" value="1"/>
</dbReference>
<dbReference type="Proteomes" id="UP000181661">
    <property type="component" value="Unassembled WGS sequence"/>
</dbReference>
<feature type="transmembrane region" description="Helical" evidence="8">
    <location>
        <begin position="193"/>
        <end position="216"/>
    </location>
</feature>
<evidence type="ECO:0000313" key="11">
    <source>
        <dbReference type="Proteomes" id="UP000181661"/>
    </source>
</evidence>
<dbReference type="GO" id="GO:0015293">
    <property type="term" value="F:symporter activity"/>
    <property type="evidence" value="ECO:0007669"/>
    <property type="project" value="UniProtKB-KW"/>
</dbReference>
<feature type="transmembrane region" description="Helical" evidence="8">
    <location>
        <begin position="151"/>
        <end position="172"/>
    </location>
</feature>
<evidence type="ECO:0000256" key="3">
    <source>
        <dbReference type="ARBA" id="ARBA00022475"/>
    </source>
</evidence>
<feature type="transmembrane region" description="Helical" evidence="8">
    <location>
        <begin position="228"/>
        <end position="247"/>
    </location>
</feature>
<evidence type="ECO:0000256" key="4">
    <source>
        <dbReference type="ARBA" id="ARBA00022519"/>
    </source>
</evidence>
<reference evidence="9 11" key="1">
    <citation type="submission" date="2016-08" db="EMBL/GenBank/DDBJ databases">
        <title>Draft genome sequence of Pseudomonas costantinii LMG 22119, type strain isolated from cultivated mushroom (Agaricus bisporus) sporophores.</title>
        <authorList>
            <person name="Tambong J.T."/>
        </authorList>
    </citation>
    <scope>NUCLEOTIDE SEQUENCE [LARGE SCALE GENOMIC DNA]</scope>
    <source>
        <strain evidence="9 11">LMG 22119</strain>
    </source>
</reference>
<feature type="transmembrane region" description="Helical" evidence="8">
    <location>
        <begin position="83"/>
        <end position="105"/>
    </location>
</feature>
<keyword evidence="5 8" id="KW-0812">Transmembrane</keyword>
<dbReference type="SUPFAM" id="SSF118215">
    <property type="entry name" value="Proton glutamate symport protein"/>
    <property type="match status" value="1"/>
</dbReference>
<feature type="transmembrane region" description="Helical" evidence="8">
    <location>
        <begin position="353"/>
        <end position="376"/>
    </location>
</feature>
<keyword evidence="2" id="KW-0813">Transport</keyword>
<dbReference type="GO" id="GO:0005886">
    <property type="term" value="C:plasma membrane"/>
    <property type="evidence" value="ECO:0007669"/>
    <property type="project" value="UniProtKB-SubCell"/>
</dbReference>
<evidence type="ECO:0000256" key="2">
    <source>
        <dbReference type="ARBA" id="ARBA00022448"/>
    </source>
</evidence>
<evidence type="ECO:0000256" key="7">
    <source>
        <dbReference type="ARBA" id="ARBA00023136"/>
    </source>
</evidence>
<keyword evidence="6 8" id="KW-1133">Transmembrane helix</keyword>
<evidence type="ECO:0000256" key="8">
    <source>
        <dbReference type="SAM" id="Phobius"/>
    </source>
</evidence>
<sequence length="417" mass="43581">MKNRYLARAIVIAILLGVLVGAVLHAHLDAATAKAIAGYFNLVTDVFLRLIKMVIAPLVLATLISGVASMADSGAIGRVGLKAMSWFLLASVVSLLIGLVLANLFQPGVGLNLNTAAGGASGLNTAGFNLSGFLSHVFPRSIVEAMGNNEVLQIVVFSLFFGAGLAFVKGRGKSTILDMLEELTQVMFRITEYVMLVAPLAVFAAIAATISLYGLGMLVSFGKLIVQFYLGLALLWLVIGGVGYLALGARFKRLLQLLRSPVLLAFSTASSEAAYPKTIAALDSFGSPKRVTSFVLPLGYSFNLDGSMMYQAFIVMFIAQAYGIDMSFGHQVMVLLTLLVISKGTAGVARGSLVVLAAGLPMVGLPEAGLLLILAVDPILDMGRTATNVFGCGVATAVIGNTTPDEQPQPAPLPALA</sequence>
<dbReference type="InterPro" id="IPR036458">
    <property type="entry name" value="Na:dicarbo_symporter_sf"/>
</dbReference>
<dbReference type="PRINTS" id="PR00173">
    <property type="entry name" value="EDTRNSPORT"/>
</dbReference>
<dbReference type="RefSeq" id="WP_071483879.1">
    <property type="nucleotide sequence ID" value="NZ_FNTS01000002.1"/>
</dbReference>
<protein>
    <submittedName>
        <fullName evidence="9">C4-dicarboxylate ABC transporter</fullName>
    </submittedName>
    <submittedName>
        <fullName evidence="10">Na+/H+-dicarboxylate symporter</fullName>
    </submittedName>
</protein>
<dbReference type="EMBL" id="MDDR01000018">
    <property type="protein sequence ID" value="OIN53466.1"/>
    <property type="molecule type" value="Genomic_DNA"/>
</dbReference>
<dbReference type="PANTHER" id="PTHR42865:SF7">
    <property type="entry name" value="PROTON_GLUTAMATE-ASPARTATE SYMPORTER"/>
    <property type="match status" value="1"/>
</dbReference>
<evidence type="ECO:0000313" key="10">
    <source>
        <dbReference type="EMBL" id="SED31660.1"/>
    </source>
</evidence>
<feature type="transmembrane region" description="Helical" evidence="8">
    <location>
        <begin position="50"/>
        <end position="71"/>
    </location>
</feature>
<gene>
    <name evidence="9" type="ORF">BFL40_10295</name>
    <name evidence="10" type="ORF">SAMN04515675_0678</name>
</gene>
<keyword evidence="7 8" id="KW-0472">Membrane</keyword>
<keyword evidence="4" id="KW-0997">Cell inner membrane</keyword>
<dbReference type="GO" id="GO:0006835">
    <property type="term" value="P:dicarboxylic acid transport"/>
    <property type="evidence" value="ECO:0007669"/>
    <property type="project" value="TreeGrafter"/>
</dbReference>
<name>A0A1S2V5L5_9PSED</name>
<accession>A0A1S2V5L5</accession>
<feature type="transmembrane region" description="Helical" evidence="8">
    <location>
        <begin position="312"/>
        <end position="341"/>
    </location>
</feature>